<keyword evidence="2" id="KW-1185">Reference proteome</keyword>
<organism evidence="1 2">
    <name type="scientific">Undibacterium macrobrachii</name>
    <dbReference type="NCBI Taxonomy" id="1119058"/>
    <lineage>
        <taxon>Bacteria</taxon>
        <taxon>Pseudomonadati</taxon>
        <taxon>Pseudomonadota</taxon>
        <taxon>Betaproteobacteria</taxon>
        <taxon>Burkholderiales</taxon>
        <taxon>Oxalobacteraceae</taxon>
        <taxon>Undibacterium</taxon>
    </lineage>
</organism>
<dbReference type="EMBL" id="BMYT01000001">
    <property type="protein sequence ID" value="GGX00097.1"/>
    <property type="molecule type" value="Genomic_DNA"/>
</dbReference>
<evidence type="ECO:0000313" key="2">
    <source>
        <dbReference type="Proteomes" id="UP000620127"/>
    </source>
</evidence>
<reference evidence="2" key="1">
    <citation type="journal article" date="2019" name="Int. J. Syst. Evol. Microbiol.">
        <title>The Global Catalogue of Microorganisms (GCM) 10K type strain sequencing project: providing services to taxonomists for standard genome sequencing and annotation.</title>
        <authorList>
            <consortium name="The Broad Institute Genomics Platform"/>
            <consortium name="The Broad Institute Genome Sequencing Center for Infectious Disease"/>
            <person name="Wu L."/>
            <person name="Ma J."/>
        </authorList>
    </citation>
    <scope>NUCLEOTIDE SEQUENCE [LARGE SCALE GENOMIC DNA]</scope>
    <source>
        <strain evidence="2">KCTC 23916</strain>
    </source>
</reference>
<evidence type="ECO:0000313" key="1">
    <source>
        <dbReference type="EMBL" id="GGX00097.1"/>
    </source>
</evidence>
<proteinExistence type="predicted"/>
<dbReference type="RefSeq" id="WP_189344189.1">
    <property type="nucleotide sequence ID" value="NZ_BMYT01000001.1"/>
</dbReference>
<name>A0ABQ2X551_9BURK</name>
<accession>A0ABQ2X551</accession>
<dbReference type="Proteomes" id="UP000620127">
    <property type="component" value="Unassembled WGS sequence"/>
</dbReference>
<comment type="caution">
    <text evidence="1">The sequence shown here is derived from an EMBL/GenBank/DDBJ whole genome shotgun (WGS) entry which is preliminary data.</text>
</comment>
<gene>
    <name evidence="1" type="ORF">GCM10011282_02390</name>
</gene>
<protein>
    <submittedName>
        <fullName evidence="1">Uncharacterized protein</fullName>
    </submittedName>
</protein>
<sequence>MEMIEGAIVDAVAATGVSAKELDANERESIVICLRDRLNVDLCSESPWDKLDAPDGILNPDGWKLIPFFVGIENCLLITASASVVWRLGSGKDLMLILQECPPFEFYVADIAFNYLVCFNHHDYLIGWGDARLWVNQLA</sequence>